<proteinExistence type="predicted"/>
<feature type="transmembrane region" description="Helical" evidence="5">
    <location>
        <begin position="42"/>
        <end position="70"/>
    </location>
</feature>
<dbReference type="Pfam" id="PF06271">
    <property type="entry name" value="RDD"/>
    <property type="match status" value="1"/>
</dbReference>
<feature type="domain" description="RDD" evidence="6">
    <location>
        <begin position="20"/>
        <end position="143"/>
    </location>
</feature>
<evidence type="ECO:0000256" key="3">
    <source>
        <dbReference type="ARBA" id="ARBA00022989"/>
    </source>
</evidence>
<name>A0A2K9LQX4_9GAMM</name>
<sequence>MLDTYRKLETPENIDLDIQVAGPLVRCLAFTIDSLIRTAVQIALLIALTLLGKVGMALWLISTFVLEWFYPVLFEVLNNGQTPGKKAMGIAVVNDDSTPVSWSASIVRNFLRIVDFLPIGYIAGLISMIMNQDFKRIGDLAAGTIVIFREKQQTAPQWPASDSAPPPVALNLKQQRAILSFVERRNTLTQERQEELANHLQPVFHHNNQEAVDHILRVATWLRGGR</sequence>
<dbReference type="AlphaFoldDB" id="A0A2K9LQX4"/>
<evidence type="ECO:0000256" key="1">
    <source>
        <dbReference type="ARBA" id="ARBA00004141"/>
    </source>
</evidence>
<dbReference type="PANTHER" id="PTHR38480:SF1">
    <property type="entry name" value="SLR0254 PROTEIN"/>
    <property type="match status" value="1"/>
</dbReference>
<evidence type="ECO:0000256" key="2">
    <source>
        <dbReference type="ARBA" id="ARBA00022692"/>
    </source>
</evidence>
<dbReference type="EMBL" id="CP022684">
    <property type="protein sequence ID" value="AUM14541.1"/>
    <property type="molecule type" value="Genomic_DNA"/>
</dbReference>
<gene>
    <name evidence="7" type="ORF">Kalk_19835</name>
</gene>
<evidence type="ECO:0000313" key="8">
    <source>
        <dbReference type="Proteomes" id="UP000235116"/>
    </source>
</evidence>
<keyword evidence="2 5" id="KW-0812">Transmembrane</keyword>
<organism evidence="7 8">
    <name type="scientific">Ketobacter alkanivorans</name>
    <dbReference type="NCBI Taxonomy" id="1917421"/>
    <lineage>
        <taxon>Bacteria</taxon>
        <taxon>Pseudomonadati</taxon>
        <taxon>Pseudomonadota</taxon>
        <taxon>Gammaproteobacteria</taxon>
        <taxon>Pseudomonadales</taxon>
        <taxon>Ketobacteraceae</taxon>
        <taxon>Ketobacter</taxon>
    </lineage>
</organism>
<evidence type="ECO:0000256" key="5">
    <source>
        <dbReference type="SAM" id="Phobius"/>
    </source>
</evidence>
<evidence type="ECO:0000313" key="7">
    <source>
        <dbReference type="EMBL" id="AUM14541.1"/>
    </source>
</evidence>
<keyword evidence="4 5" id="KW-0472">Membrane</keyword>
<protein>
    <recommendedName>
        <fullName evidence="6">RDD domain-containing protein</fullName>
    </recommendedName>
</protein>
<keyword evidence="8" id="KW-1185">Reference proteome</keyword>
<comment type="subcellular location">
    <subcellularLocation>
        <location evidence="1">Membrane</location>
        <topology evidence="1">Multi-pass membrane protein</topology>
    </subcellularLocation>
</comment>
<dbReference type="OrthoDB" id="9787732at2"/>
<dbReference type="KEGG" id="kak:Kalk_19835"/>
<evidence type="ECO:0000259" key="6">
    <source>
        <dbReference type="Pfam" id="PF06271"/>
    </source>
</evidence>
<feature type="transmembrane region" description="Helical" evidence="5">
    <location>
        <begin position="110"/>
        <end position="130"/>
    </location>
</feature>
<reference evidence="8" key="1">
    <citation type="submission" date="2017-08" db="EMBL/GenBank/DDBJ databases">
        <title>Direct submision.</title>
        <authorList>
            <person name="Kim S.-J."/>
            <person name="Rhee S.-K."/>
        </authorList>
    </citation>
    <scope>NUCLEOTIDE SEQUENCE [LARGE SCALE GENOMIC DNA]</scope>
    <source>
        <strain evidence="8">GI5</strain>
    </source>
</reference>
<evidence type="ECO:0000256" key="4">
    <source>
        <dbReference type="ARBA" id="ARBA00023136"/>
    </source>
</evidence>
<accession>A0A2K9LQX4</accession>
<keyword evidence="3 5" id="KW-1133">Transmembrane helix</keyword>
<dbReference type="RefSeq" id="WP_101895914.1">
    <property type="nucleotide sequence ID" value="NZ_CP022684.1"/>
</dbReference>
<dbReference type="PANTHER" id="PTHR38480">
    <property type="entry name" value="SLR0254 PROTEIN"/>
    <property type="match status" value="1"/>
</dbReference>
<dbReference type="InterPro" id="IPR010432">
    <property type="entry name" value="RDD"/>
</dbReference>
<dbReference type="Proteomes" id="UP000235116">
    <property type="component" value="Chromosome"/>
</dbReference>
<dbReference type="GO" id="GO:0016020">
    <property type="term" value="C:membrane"/>
    <property type="evidence" value="ECO:0007669"/>
    <property type="project" value="UniProtKB-SubCell"/>
</dbReference>